<organism evidence="1">
    <name type="scientific">marine sediment metagenome</name>
    <dbReference type="NCBI Taxonomy" id="412755"/>
    <lineage>
        <taxon>unclassified sequences</taxon>
        <taxon>metagenomes</taxon>
        <taxon>ecological metagenomes</taxon>
    </lineage>
</organism>
<protein>
    <submittedName>
        <fullName evidence="1">Uncharacterized protein</fullName>
    </submittedName>
</protein>
<reference evidence="1" key="1">
    <citation type="journal article" date="2015" name="Nature">
        <title>Complex archaea that bridge the gap between prokaryotes and eukaryotes.</title>
        <authorList>
            <person name="Spang A."/>
            <person name="Saw J.H."/>
            <person name="Jorgensen S.L."/>
            <person name="Zaremba-Niedzwiedzka K."/>
            <person name="Martijn J."/>
            <person name="Lind A.E."/>
            <person name="van Eijk R."/>
            <person name="Schleper C."/>
            <person name="Guy L."/>
            <person name="Ettema T.J."/>
        </authorList>
    </citation>
    <scope>NUCLEOTIDE SEQUENCE</scope>
</reference>
<accession>A0A0F9S6F9</accession>
<dbReference type="EMBL" id="LAZR01000554">
    <property type="protein sequence ID" value="KKN64455.1"/>
    <property type="molecule type" value="Genomic_DNA"/>
</dbReference>
<proteinExistence type="predicted"/>
<sequence length="151" mass="17440">MNLQEAPLAITVGEIPELIARDNIPLVWPLVEPRLQAVMDKMEFVEIDTPNVFNLLMQEKAQLWIGGNGEMIAITRIINYPNVKRLIVDFIHGTNHENYREHMEYIEHWAVKLGATQAEAEIRPGLEKIARAEGWKHRRIKVFKNLSKGLH</sequence>
<comment type="caution">
    <text evidence="1">The sequence shown here is derived from an EMBL/GenBank/DDBJ whole genome shotgun (WGS) entry which is preliminary data.</text>
</comment>
<name>A0A0F9S6F9_9ZZZZ</name>
<evidence type="ECO:0000313" key="1">
    <source>
        <dbReference type="EMBL" id="KKN64455.1"/>
    </source>
</evidence>
<dbReference type="AlphaFoldDB" id="A0A0F9S6F9"/>
<gene>
    <name evidence="1" type="ORF">LCGC14_0491430</name>
</gene>